<organism evidence="1">
    <name type="scientific">marine metagenome</name>
    <dbReference type="NCBI Taxonomy" id="408172"/>
    <lineage>
        <taxon>unclassified sequences</taxon>
        <taxon>metagenomes</taxon>
        <taxon>ecological metagenomes</taxon>
    </lineage>
</organism>
<evidence type="ECO:0008006" key="2">
    <source>
        <dbReference type="Google" id="ProtNLM"/>
    </source>
</evidence>
<gene>
    <name evidence="1" type="ORF">METZ01_LOCUS268330</name>
</gene>
<dbReference type="AlphaFoldDB" id="A0A382JUQ3"/>
<dbReference type="EMBL" id="UINC01076371">
    <property type="protein sequence ID" value="SVC15476.1"/>
    <property type="molecule type" value="Genomic_DNA"/>
</dbReference>
<name>A0A382JUQ3_9ZZZZ</name>
<reference evidence="1" key="1">
    <citation type="submission" date="2018-05" db="EMBL/GenBank/DDBJ databases">
        <authorList>
            <person name="Lanie J.A."/>
            <person name="Ng W.-L."/>
            <person name="Kazmierczak K.M."/>
            <person name="Andrzejewski T.M."/>
            <person name="Davidsen T.M."/>
            <person name="Wayne K.J."/>
            <person name="Tettelin H."/>
            <person name="Glass J.I."/>
            <person name="Rusch D."/>
            <person name="Podicherti R."/>
            <person name="Tsui H.-C.T."/>
            <person name="Winkler M.E."/>
        </authorList>
    </citation>
    <scope>NUCLEOTIDE SEQUENCE</scope>
</reference>
<feature type="non-terminal residue" evidence="1">
    <location>
        <position position="177"/>
    </location>
</feature>
<accession>A0A382JUQ3</accession>
<proteinExistence type="predicted"/>
<protein>
    <recommendedName>
        <fullName evidence="2">Carboxylate--amine ligase</fullName>
    </recommendedName>
</protein>
<dbReference type="InterPro" id="IPR038389">
    <property type="entry name" value="PSMG2_sf"/>
</dbReference>
<sequence>MASKFIQWKNEELLEDLNSPVCIAAFEGWNDAGEAATSAVKYFQDRFNAIKIGTIESEEFFDFTISRPVIEIPDKQREIIWPATEIYVAKMSDSKHDLVIIVGHEPQLRWRTFTDQIIEIASITESQMVVTLGSLLTDIPHSRPVKVFGSSDDSDLAQRLNLPPSTYEGPTGIVGVI</sequence>
<evidence type="ECO:0000313" key="1">
    <source>
        <dbReference type="EMBL" id="SVC15476.1"/>
    </source>
</evidence>
<dbReference type="SUPFAM" id="SSF159659">
    <property type="entry name" value="Cgl1923-like"/>
    <property type="match status" value="1"/>
</dbReference>
<dbReference type="InterPro" id="IPR019151">
    <property type="entry name" value="Proteasome_assmbl_chaperone_2"/>
</dbReference>
<dbReference type="Gene3D" id="3.40.50.10900">
    <property type="entry name" value="PAC-like subunit"/>
    <property type="match status" value="1"/>
</dbReference>
<dbReference type="Pfam" id="PF09754">
    <property type="entry name" value="PAC2"/>
    <property type="match status" value="1"/>
</dbReference>